<dbReference type="Proteomes" id="UP000663829">
    <property type="component" value="Unassembled WGS sequence"/>
</dbReference>
<proteinExistence type="predicted"/>
<reference evidence="2" key="1">
    <citation type="submission" date="2021-02" db="EMBL/GenBank/DDBJ databases">
        <authorList>
            <person name="Nowell W R."/>
        </authorList>
    </citation>
    <scope>NUCLEOTIDE SEQUENCE</scope>
</reference>
<comment type="caution">
    <text evidence="2">The sequence shown here is derived from an EMBL/GenBank/DDBJ whole genome shotgun (WGS) entry which is preliminary data.</text>
</comment>
<dbReference type="AlphaFoldDB" id="A0A815F286"/>
<dbReference type="EMBL" id="CAJNOQ010013347">
    <property type="protein sequence ID" value="CAF1319801.1"/>
    <property type="molecule type" value="Genomic_DNA"/>
</dbReference>
<evidence type="ECO:0000313" key="3">
    <source>
        <dbReference type="EMBL" id="CAF4164618.1"/>
    </source>
</evidence>
<feature type="region of interest" description="Disordered" evidence="1">
    <location>
        <begin position="40"/>
        <end position="59"/>
    </location>
</feature>
<evidence type="ECO:0000313" key="2">
    <source>
        <dbReference type="EMBL" id="CAF1319801.1"/>
    </source>
</evidence>
<evidence type="ECO:0000313" key="4">
    <source>
        <dbReference type="Proteomes" id="UP000663829"/>
    </source>
</evidence>
<dbReference type="Proteomes" id="UP000681722">
    <property type="component" value="Unassembled WGS sequence"/>
</dbReference>
<keyword evidence="4" id="KW-1185">Reference proteome</keyword>
<evidence type="ECO:0000256" key="1">
    <source>
        <dbReference type="SAM" id="MobiDB-lite"/>
    </source>
</evidence>
<protein>
    <submittedName>
        <fullName evidence="2">Uncharacterized protein</fullName>
    </submittedName>
</protein>
<organism evidence="2 4">
    <name type="scientific">Didymodactylos carnosus</name>
    <dbReference type="NCBI Taxonomy" id="1234261"/>
    <lineage>
        <taxon>Eukaryota</taxon>
        <taxon>Metazoa</taxon>
        <taxon>Spiralia</taxon>
        <taxon>Gnathifera</taxon>
        <taxon>Rotifera</taxon>
        <taxon>Eurotatoria</taxon>
        <taxon>Bdelloidea</taxon>
        <taxon>Philodinida</taxon>
        <taxon>Philodinidae</taxon>
        <taxon>Didymodactylos</taxon>
    </lineage>
</organism>
<dbReference type="OrthoDB" id="10030776at2759"/>
<gene>
    <name evidence="2" type="ORF">GPM918_LOCUS29417</name>
    <name evidence="3" type="ORF">SRO942_LOCUS29995</name>
</gene>
<feature type="non-terminal residue" evidence="2">
    <location>
        <position position="1"/>
    </location>
</feature>
<sequence length="364" mass="42096">RAYLTVDVTFNDVKGYVQVVDEMPFRVHLFSEPQIERYISTKDNNEQKENNNDDDDEGMIIDLDEEHGSSFIRLNQNCDEQNSTHVTNEDGVVLFLKRILHFLLTLQSMFFVSETAVSYVALSLCDILEWAVDHVEDLRRCIEYIRKLSNVPSRLTLAENWYSYNPPKSRTITIPQQNSEDLLINYSYVSFTDALRYFLKLPEVQADLNELSKRSSTYPVMLDIHDGEFAQTHSFFKNRDVVKIELSSDGLCITNAISNHVHKIFLFYWSLMNLRRDHRSSQAATRLIVASPEENLSADVLQQITADFVHALQKMGRDGLEVIINGVKKVYHVALFITLWGLSGTTSFTRKKRKRVRLQILSML</sequence>
<accession>A0A815F286</accession>
<feature type="compositionally biased region" description="Basic and acidic residues" evidence="1">
    <location>
        <begin position="40"/>
        <end position="51"/>
    </location>
</feature>
<name>A0A815F286_9BILA</name>
<dbReference type="EMBL" id="CAJOBC010047037">
    <property type="protein sequence ID" value="CAF4164618.1"/>
    <property type="molecule type" value="Genomic_DNA"/>
</dbReference>